<protein>
    <submittedName>
        <fullName evidence="1">Uncharacterized protein</fullName>
    </submittedName>
</protein>
<gene>
    <name evidence="1" type="ORF">S03H2_63533</name>
</gene>
<accession>X1KUL2</accession>
<dbReference type="AlphaFoldDB" id="X1KUL2"/>
<name>X1KUL2_9ZZZZ</name>
<sequence>CELTSPFLLRKQYLAAEGKLKYNVLRIALHVMAQVASREQIPKLALSAVEQDR</sequence>
<dbReference type="EMBL" id="BARU01041178">
    <property type="protein sequence ID" value="GAH85668.1"/>
    <property type="molecule type" value="Genomic_DNA"/>
</dbReference>
<reference evidence="1" key="1">
    <citation type="journal article" date="2014" name="Front. Microbiol.">
        <title>High frequency of phylogenetically diverse reductive dehalogenase-homologous genes in deep subseafloor sedimentary metagenomes.</title>
        <authorList>
            <person name="Kawai M."/>
            <person name="Futagami T."/>
            <person name="Toyoda A."/>
            <person name="Takaki Y."/>
            <person name="Nishi S."/>
            <person name="Hori S."/>
            <person name="Arai W."/>
            <person name="Tsubouchi T."/>
            <person name="Morono Y."/>
            <person name="Uchiyama I."/>
            <person name="Ito T."/>
            <person name="Fujiyama A."/>
            <person name="Inagaki F."/>
            <person name="Takami H."/>
        </authorList>
    </citation>
    <scope>NUCLEOTIDE SEQUENCE</scope>
    <source>
        <strain evidence="1">Expedition CK06-06</strain>
    </source>
</reference>
<proteinExistence type="predicted"/>
<evidence type="ECO:0000313" key="1">
    <source>
        <dbReference type="EMBL" id="GAH85668.1"/>
    </source>
</evidence>
<comment type="caution">
    <text evidence="1">The sequence shown here is derived from an EMBL/GenBank/DDBJ whole genome shotgun (WGS) entry which is preliminary data.</text>
</comment>
<organism evidence="1">
    <name type="scientific">marine sediment metagenome</name>
    <dbReference type="NCBI Taxonomy" id="412755"/>
    <lineage>
        <taxon>unclassified sequences</taxon>
        <taxon>metagenomes</taxon>
        <taxon>ecological metagenomes</taxon>
    </lineage>
</organism>
<feature type="non-terminal residue" evidence="1">
    <location>
        <position position="1"/>
    </location>
</feature>